<evidence type="ECO:0000313" key="12">
    <source>
        <dbReference type="EMBL" id="SFZ84064.1"/>
    </source>
</evidence>
<dbReference type="GeneID" id="47723971"/>
<dbReference type="PANTHER" id="PTHR11705:SF143">
    <property type="entry name" value="SLL0236 PROTEIN"/>
    <property type="match status" value="1"/>
</dbReference>
<dbReference type="InterPro" id="IPR003961">
    <property type="entry name" value="FN3_dom"/>
</dbReference>
<keyword evidence="5 12" id="KW-0378">Hydrolase</keyword>
<evidence type="ECO:0000256" key="5">
    <source>
        <dbReference type="ARBA" id="ARBA00022801"/>
    </source>
</evidence>
<dbReference type="GO" id="GO:0006508">
    <property type="term" value="P:proteolysis"/>
    <property type="evidence" value="ECO:0007669"/>
    <property type="project" value="UniProtKB-KW"/>
</dbReference>
<evidence type="ECO:0000256" key="7">
    <source>
        <dbReference type="ARBA" id="ARBA00023049"/>
    </source>
</evidence>
<evidence type="ECO:0000256" key="6">
    <source>
        <dbReference type="ARBA" id="ARBA00022833"/>
    </source>
</evidence>
<dbReference type="SMART" id="SM00060">
    <property type="entry name" value="FN3"/>
    <property type="match status" value="2"/>
</dbReference>
<dbReference type="InterPro" id="IPR036116">
    <property type="entry name" value="FN3_sf"/>
</dbReference>
<feature type="domain" description="Fibronectin type-III" evidence="10">
    <location>
        <begin position="1012"/>
        <end position="1097"/>
    </location>
</feature>
<feature type="domain" description="Peptidase M14" evidence="11">
    <location>
        <begin position="148"/>
        <end position="463"/>
    </location>
</feature>
<dbReference type="InterPro" id="IPR000834">
    <property type="entry name" value="Peptidase_M14"/>
</dbReference>
<gene>
    <name evidence="12" type="ORF">MARIT_2507</name>
</gene>
<dbReference type="GO" id="GO:0004181">
    <property type="term" value="F:metallocarboxypeptidase activity"/>
    <property type="evidence" value="ECO:0007669"/>
    <property type="project" value="InterPro"/>
</dbReference>
<dbReference type="GO" id="GO:0005615">
    <property type="term" value="C:extracellular space"/>
    <property type="evidence" value="ECO:0007669"/>
    <property type="project" value="TreeGrafter"/>
</dbReference>
<dbReference type="PROSITE" id="PS50853">
    <property type="entry name" value="FN3"/>
    <property type="match status" value="2"/>
</dbReference>
<keyword evidence="3" id="KW-0645">Protease</keyword>
<dbReference type="Pfam" id="PF18962">
    <property type="entry name" value="Por_Secre_tail"/>
    <property type="match status" value="1"/>
</dbReference>
<comment type="cofactor">
    <cofactor evidence="1">
        <name>Zn(2+)</name>
        <dbReference type="ChEBI" id="CHEBI:29105"/>
    </cofactor>
</comment>
<dbReference type="SUPFAM" id="SSF49265">
    <property type="entry name" value="Fibronectin type III"/>
    <property type="match status" value="1"/>
</dbReference>
<comment type="similarity">
    <text evidence="2 8">Belongs to the peptidase M14 family.</text>
</comment>
<feature type="domain" description="Fibronectin type-III" evidence="10">
    <location>
        <begin position="773"/>
        <end position="859"/>
    </location>
</feature>
<feature type="active site" description="Proton donor/acceptor" evidence="8">
    <location>
        <position position="432"/>
    </location>
</feature>
<dbReference type="CDD" id="cd03859">
    <property type="entry name" value="M14_CPT"/>
    <property type="match status" value="1"/>
</dbReference>
<name>A0A2H1ECV9_9FLAO</name>
<evidence type="ECO:0000256" key="1">
    <source>
        <dbReference type="ARBA" id="ARBA00001947"/>
    </source>
</evidence>
<proteinExistence type="inferred from homology"/>
<dbReference type="NCBIfam" id="TIGR04183">
    <property type="entry name" value="Por_Secre_tail"/>
    <property type="match status" value="1"/>
</dbReference>
<dbReference type="KEGG" id="tmar:MARIT_2507"/>
<evidence type="ECO:0000259" key="11">
    <source>
        <dbReference type="PROSITE" id="PS52035"/>
    </source>
</evidence>
<keyword evidence="6" id="KW-0862">Zinc</keyword>
<dbReference type="GO" id="GO:0008270">
    <property type="term" value="F:zinc ion binding"/>
    <property type="evidence" value="ECO:0007669"/>
    <property type="project" value="InterPro"/>
</dbReference>
<evidence type="ECO:0000256" key="4">
    <source>
        <dbReference type="ARBA" id="ARBA00022729"/>
    </source>
</evidence>
<dbReference type="PROSITE" id="PS52035">
    <property type="entry name" value="PEPTIDASE_M14"/>
    <property type="match status" value="1"/>
</dbReference>
<evidence type="ECO:0000256" key="2">
    <source>
        <dbReference type="ARBA" id="ARBA00005988"/>
    </source>
</evidence>
<dbReference type="CDD" id="cd00063">
    <property type="entry name" value="FN3"/>
    <property type="match status" value="2"/>
</dbReference>
<dbReference type="Gene3D" id="2.60.40.10">
    <property type="entry name" value="Immunoglobulins"/>
    <property type="match status" value="2"/>
</dbReference>
<evidence type="ECO:0000256" key="9">
    <source>
        <dbReference type="SAM" id="MobiDB-lite"/>
    </source>
</evidence>
<dbReference type="EC" id="3.4.17.-" evidence="12"/>
<dbReference type="STRING" id="1349785.GCA_000509405_02330"/>
<dbReference type="SUPFAM" id="SSF53187">
    <property type="entry name" value="Zn-dependent exopeptidases"/>
    <property type="match status" value="1"/>
</dbReference>
<dbReference type="Pfam" id="PF00246">
    <property type="entry name" value="Peptidase_M14"/>
    <property type="match status" value="1"/>
</dbReference>
<dbReference type="InterPro" id="IPR033810">
    <property type="entry name" value="Carboxypeptidase_T"/>
</dbReference>
<dbReference type="InterPro" id="IPR013783">
    <property type="entry name" value="Ig-like_fold"/>
</dbReference>
<dbReference type="Proteomes" id="UP000231564">
    <property type="component" value="Chromosome MARIT"/>
</dbReference>
<dbReference type="Pfam" id="PF00041">
    <property type="entry name" value="fn3"/>
    <property type="match status" value="2"/>
</dbReference>
<evidence type="ECO:0000259" key="10">
    <source>
        <dbReference type="PROSITE" id="PS50853"/>
    </source>
</evidence>
<dbReference type="InterPro" id="IPR045474">
    <property type="entry name" value="GEVED"/>
</dbReference>
<evidence type="ECO:0000256" key="8">
    <source>
        <dbReference type="PROSITE-ProRule" id="PRU01379"/>
    </source>
</evidence>
<dbReference type="Pfam" id="PF20009">
    <property type="entry name" value="GEVED"/>
    <property type="match status" value="2"/>
</dbReference>
<protein>
    <submittedName>
        <fullName evidence="12">Probable M14 family carboxypeptidase containing a C-terminal secretion signal</fullName>
        <ecNumber evidence="12">3.4.17.-</ecNumber>
    </submittedName>
</protein>
<evidence type="ECO:0000256" key="3">
    <source>
        <dbReference type="ARBA" id="ARBA00022670"/>
    </source>
</evidence>
<feature type="compositionally biased region" description="Polar residues" evidence="9">
    <location>
        <begin position="112"/>
        <end position="125"/>
    </location>
</feature>
<keyword evidence="4" id="KW-0732">Signal</keyword>
<sequence length="1329" mass="147644">MSKIPLFILCLFLNGLLFSQQHSKRIIIKNPTRKIQQTLIKNGIDLRCGAVHKANSLQLEVSQKELFILEKEKIPYNILIENVTSFYKERISEDLPKAIHDLQQRKERNNLNKRNSSSTNANSSLQYNDCNEVDWTVPNNFNLGSMGGCLTVSETIAELDEMHAKFPHLISAKLDASPTHQKTYGKKEGTTTWEGQTIYYVRITGNQNIPEGSKPQILYTSMIHSREVSSLMSNIYFMWYLLENYETDTAIKNLVDTNELYFIPIVNPDGLKLNEEIAPNGGGMQRKNLRPDNGGSGVDLNRNFDYFWGNAGSGSSGYPGSESYRGPAPFSEPESQILRDFVLNKNFKVCLMNHSFANAIPHPYGGNPTFASGREDEMHKWHEDMTKYNRYISGATIFSPANGVADDWMVGGNPDANGAIGSGKKILSTTPEHGSSGFWPSPSEIVPIAKRAVRIYLMSAYQAGKYAKLHDLTQSDINTLNSNITFGIERIGQTPSNFTLSVTPISNNISTITSPSTISGLDILTQQKVTAKLTLNNTISPNDKIAYNVTLSNEDGVFYNANFEKYYQPAILLNDNPDTNGLSNWNSNGWVSTTSDAFSGSTALRSNSSSPYPNNNTSLLTSKDSYNFSNNSKTIVQFYAKWDIERNFDFVELQASTNGTNWQSLCGNYNKPNATLSSNNSHSQKSNTSQSFQETNSSGRVYDGDQMDTWIMEEIVIDSNNNNFLFNATNVFFRFRFKSDANNKKESYSTTYDGYFIDDFKIIGINLPCEVSTPKDIITTNVSSNNITLKWNGPTSAKYDLRYRKMNALQWTSVTDIENTLYTITNLLPTTTYEVQVRSKCNTNTSLYAPPINITTTSVNYCNSKGITVSDEYIQKVTLGTIDNASEGEGYGNFTAINTTIQKGTSNTITIVPKWTGSTYNEGYGVWIDYNQDGDFSDNGETIITKPPSKNTSINASFVVPSFALSGNTRMRVSMKYNATPTACETTFQYGEVEDYTVNIANLQPDTIAPTPPSNLSANTIEATSLVLNWTPSTDNIKVSEYEIYQENRKIASVENTTYNVTGLTPKTTYDFYVIAKDIASNSSTPSNLISIETLGNEINYCKSKGNRVSYEWVDYVSFGGMTNSTAANSGYADFTSKIATIAKETTTTLTVSAGFASSAYSEAFTVWIDYNQNGVFETSEKVMSNSSKSATYRTSEVTIPASARVGKTRMRVSMKYNGSPDPCENFEDGEVEDYTVNIIDAQQKTIHYNTTAGMHLKVSPNPTNSSIIVTGIHSKNARFTIVNLMGQPIKFGAIKNKQMIHLTDLKKGIYLLKISNNGKGMVQKIIKK</sequence>
<feature type="region of interest" description="Disordered" evidence="9">
    <location>
        <begin position="104"/>
        <end position="125"/>
    </location>
</feature>
<feature type="region of interest" description="Disordered" evidence="9">
    <location>
        <begin position="676"/>
        <end position="700"/>
    </location>
</feature>
<dbReference type="EMBL" id="LT634361">
    <property type="protein sequence ID" value="SFZ84064.1"/>
    <property type="molecule type" value="Genomic_DNA"/>
</dbReference>
<dbReference type="InterPro" id="IPR026444">
    <property type="entry name" value="Secre_tail"/>
</dbReference>
<organism evidence="12 13">
    <name type="scientific">Tenacibaculum maritimum NCIMB 2154</name>
    <dbReference type="NCBI Taxonomy" id="1349785"/>
    <lineage>
        <taxon>Bacteria</taxon>
        <taxon>Pseudomonadati</taxon>
        <taxon>Bacteroidota</taxon>
        <taxon>Flavobacteriia</taxon>
        <taxon>Flavobacteriales</taxon>
        <taxon>Flavobacteriaceae</taxon>
        <taxon>Tenacibaculum</taxon>
    </lineage>
</organism>
<dbReference type="PANTHER" id="PTHR11705">
    <property type="entry name" value="PROTEASE FAMILY M14 CARBOXYPEPTIDASE A,B"/>
    <property type="match status" value="1"/>
</dbReference>
<feature type="compositionally biased region" description="Polar residues" evidence="9">
    <location>
        <begin position="676"/>
        <end position="699"/>
    </location>
</feature>
<reference evidence="12 13" key="1">
    <citation type="submission" date="2016-11" db="EMBL/GenBank/DDBJ databases">
        <authorList>
            <person name="Jaros S."/>
            <person name="Januszkiewicz K."/>
            <person name="Wedrychowicz H."/>
        </authorList>
    </citation>
    <scope>NUCLEOTIDE SEQUENCE [LARGE SCALE GENOMIC DNA]</scope>
    <source>
        <strain evidence="12">NCIMB 2154T</strain>
    </source>
</reference>
<dbReference type="Gene3D" id="3.40.630.10">
    <property type="entry name" value="Zn peptidases"/>
    <property type="match status" value="1"/>
</dbReference>
<keyword evidence="12" id="KW-0121">Carboxypeptidase</keyword>
<evidence type="ECO:0000313" key="13">
    <source>
        <dbReference type="Proteomes" id="UP000231564"/>
    </source>
</evidence>
<dbReference type="RefSeq" id="WP_162288614.1">
    <property type="nucleotide sequence ID" value="NZ_CP138495.1"/>
</dbReference>
<keyword evidence="13" id="KW-1185">Reference proteome</keyword>
<keyword evidence="7" id="KW-0482">Metalloprotease</keyword>
<dbReference type="SMART" id="SM00631">
    <property type="entry name" value="Zn_pept"/>
    <property type="match status" value="1"/>
</dbReference>
<accession>A0A2H1ECV9</accession>